<dbReference type="RefSeq" id="WP_055461004.1">
    <property type="nucleotide sequence ID" value="NZ_CYHC01000017.1"/>
</dbReference>
<keyword evidence="1" id="KW-0472">Membrane</keyword>
<dbReference type="EMBL" id="CYHC01000017">
    <property type="protein sequence ID" value="CUA90975.1"/>
    <property type="molecule type" value="Genomic_DNA"/>
</dbReference>
<reference evidence="2 3" key="1">
    <citation type="submission" date="2015-08" db="EMBL/GenBank/DDBJ databases">
        <authorList>
            <person name="Varghese N."/>
        </authorList>
    </citation>
    <scope>NUCLEOTIDE SEQUENCE [LARGE SCALE GENOMIC DNA]</scope>
    <source>
        <strain evidence="2 3">DSM 18167</strain>
    </source>
</reference>
<feature type="transmembrane region" description="Helical" evidence="1">
    <location>
        <begin position="6"/>
        <end position="28"/>
    </location>
</feature>
<gene>
    <name evidence="2" type="ORF">Ga0061061_11727</name>
</gene>
<feature type="transmembrane region" description="Helical" evidence="1">
    <location>
        <begin position="35"/>
        <end position="58"/>
    </location>
</feature>
<keyword evidence="3" id="KW-1185">Reference proteome</keyword>
<organism evidence="2 3">
    <name type="scientific">Chelatococcus sambhunathii</name>
    <dbReference type="NCBI Taxonomy" id="363953"/>
    <lineage>
        <taxon>Bacteria</taxon>
        <taxon>Pseudomonadati</taxon>
        <taxon>Pseudomonadota</taxon>
        <taxon>Alphaproteobacteria</taxon>
        <taxon>Hyphomicrobiales</taxon>
        <taxon>Chelatococcaceae</taxon>
        <taxon>Chelatococcus</taxon>
    </lineage>
</organism>
<proteinExistence type="predicted"/>
<evidence type="ECO:0000313" key="3">
    <source>
        <dbReference type="Proteomes" id="UP000182178"/>
    </source>
</evidence>
<dbReference type="Proteomes" id="UP000182178">
    <property type="component" value="Unassembled WGS sequence"/>
</dbReference>
<protein>
    <submittedName>
        <fullName evidence="2">Uncharacterized protein</fullName>
    </submittedName>
</protein>
<evidence type="ECO:0000313" key="2">
    <source>
        <dbReference type="EMBL" id="CUA90975.1"/>
    </source>
</evidence>
<sequence length="59" mass="6103">MPAVLVLAWLVIVLTALVGWVMNIIALVGMLDGAVTALFIARIVGVFIAPLGAVLGLFV</sequence>
<name>A0ABP2A8W4_9HYPH</name>
<keyword evidence="1" id="KW-1133">Transmembrane helix</keyword>
<comment type="caution">
    <text evidence="2">The sequence shown here is derived from an EMBL/GenBank/DDBJ whole genome shotgun (WGS) entry which is preliminary data.</text>
</comment>
<keyword evidence="1" id="KW-0812">Transmembrane</keyword>
<evidence type="ECO:0000256" key="1">
    <source>
        <dbReference type="SAM" id="Phobius"/>
    </source>
</evidence>
<accession>A0ABP2A8W4</accession>